<dbReference type="PANTHER" id="PTHR10071">
    <property type="entry name" value="TRANSCRIPTION FACTOR GATA FAMILY MEMBER"/>
    <property type="match status" value="1"/>
</dbReference>
<name>A0A9Y4KIC3_9TELE</name>
<protein>
    <submittedName>
        <fullName evidence="13">Cyclin-dependent kinase 20-like</fullName>
    </submittedName>
</protein>
<dbReference type="Pfam" id="PF00069">
    <property type="entry name" value="Pkinase"/>
    <property type="match status" value="1"/>
</dbReference>
<dbReference type="GO" id="GO:0005634">
    <property type="term" value="C:nucleus"/>
    <property type="evidence" value="ECO:0007669"/>
    <property type="project" value="UniProtKB-SubCell"/>
</dbReference>
<evidence type="ECO:0000256" key="10">
    <source>
        <dbReference type="PROSITE-ProRule" id="PRU00094"/>
    </source>
</evidence>
<evidence type="ECO:0000256" key="9">
    <source>
        <dbReference type="ARBA" id="ARBA00023242"/>
    </source>
</evidence>
<dbReference type="SUPFAM" id="SSF56112">
    <property type="entry name" value="Protein kinase-like (PK-like)"/>
    <property type="match status" value="1"/>
</dbReference>
<dbReference type="GO" id="GO:0000122">
    <property type="term" value="P:negative regulation of transcription by RNA polymerase II"/>
    <property type="evidence" value="ECO:0007669"/>
    <property type="project" value="TreeGrafter"/>
</dbReference>
<keyword evidence="6" id="KW-0238">DNA-binding</keyword>
<dbReference type="GO" id="GO:0045165">
    <property type="term" value="P:cell fate commitment"/>
    <property type="evidence" value="ECO:0007669"/>
    <property type="project" value="TreeGrafter"/>
</dbReference>
<dbReference type="InterPro" id="IPR000679">
    <property type="entry name" value="Znf_GATA"/>
</dbReference>
<gene>
    <name evidence="13" type="primary">LOC103365597</name>
</gene>
<keyword evidence="5" id="KW-0805">Transcription regulation</keyword>
<keyword evidence="9" id="KW-0539">Nucleus</keyword>
<feature type="domain" description="GATA-type" evidence="11">
    <location>
        <begin position="98"/>
        <end position="151"/>
    </location>
</feature>
<evidence type="ECO:0000313" key="12">
    <source>
        <dbReference type="Proteomes" id="UP000694891"/>
    </source>
</evidence>
<dbReference type="InterPro" id="IPR039355">
    <property type="entry name" value="Transcription_factor_GATA"/>
</dbReference>
<dbReference type="PRINTS" id="PR00619">
    <property type="entry name" value="GATAZNFINGER"/>
</dbReference>
<dbReference type="GO" id="GO:0000981">
    <property type="term" value="F:DNA-binding transcription factor activity, RNA polymerase II-specific"/>
    <property type="evidence" value="ECO:0007669"/>
    <property type="project" value="TreeGrafter"/>
</dbReference>
<organism evidence="12 13">
    <name type="scientific">Stegastes partitus</name>
    <name type="common">bicolor damselfish</name>
    <dbReference type="NCBI Taxonomy" id="144197"/>
    <lineage>
        <taxon>Eukaryota</taxon>
        <taxon>Metazoa</taxon>
        <taxon>Chordata</taxon>
        <taxon>Craniata</taxon>
        <taxon>Vertebrata</taxon>
        <taxon>Euteleostomi</taxon>
        <taxon>Actinopterygii</taxon>
        <taxon>Neopterygii</taxon>
        <taxon>Teleostei</taxon>
        <taxon>Neoteleostei</taxon>
        <taxon>Acanthomorphata</taxon>
        <taxon>Ovalentaria</taxon>
        <taxon>Pomacentridae</taxon>
        <taxon>Stegastes</taxon>
    </lineage>
</organism>
<dbReference type="PANTHER" id="PTHR10071:SF281">
    <property type="entry name" value="BOX A-BINDING FACTOR-RELATED"/>
    <property type="match status" value="1"/>
</dbReference>
<evidence type="ECO:0000256" key="1">
    <source>
        <dbReference type="ARBA" id="ARBA00004123"/>
    </source>
</evidence>
<dbReference type="Pfam" id="PF00320">
    <property type="entry name" value="GATA"/>
    <property type="match status" value="1"/>
</dbReference>
<evidence type="ECO:0000256" key="7">
    <source>
        <dbReference type="ARBA" id="ARBA00023159"/>
    </source>
</evidence>
<dbReference type="Gene3D" id="1.10.510.10">
    <property type="entry name" value="Transferase(Phosphotransferase) domain 1"/>
    <property type="match status" value="1"/>
</dbReference>
<evidence type="ECO:0000259" key="11">
    <source>
        <dbReference type="PROSITE" id="PS50114"/>
    </source>
</evidence>
<evidence type="ECO:0000256" key="6">
    <source>
        <dbReference type="ARBA" id="ARBA00023125"/>
    </source>
</evidence>
<evidence type="ECO:0000256" key="2">
    <source>
        <dbReference type="ARBA" id="ARBA00022723"/>
    </source>
</evidence>
<dbReference type="PROSITE" id="PS50114">
    <property type="entry name" value="GATA_ZN_FINGER_2"/>
    <property type="match status" value="1"/>
</dbReference>
<sequence length="188" mass="21063">MNRSVVKLKDVFPHGTGFVLVFDFMLSDLSEVIRNSQRPLTPAQVKGYMMMLLKGVAFLHHNNIMHRLIGCYLVVRAGGGAVGQTPLLRPKRRATATHRKGTQCFNCQTEVTTLWRRNAAGEPVCNACGLYYRLHQVNRPLALKRDGIQTRRRKLTNKTKIQRKADQSGFAASYGTLPCCGVEGYTVL</sequence>
<evidence type="ECO:0000256" key="3">
    <source>
        <dbReference type="ARBA" id="ARBA00022771"/>
    </source>
</evidence>
<keyword evidence="7" id="KW-0010">Activator</keyword>
<dbReference type="FunFam" id="3.30.50.10:FF:000032">
    <property type="entry name" value="Transcription factor GATA-3"/>
    <property type="match status" value="1"/>
</dbReference>
<dbReference type="Gene3D" id="3.30.50.10">
    <property type="entry name" value="Erythroid Transcription Factor GATA-1, subunit A"/>
    <property type="match status" value="1"/>
</dbReference>
<keyword evidence="3 10" id="KW-0863">Zinc-finger</keyword>
<accession>A0A9Y4KIC3</accession>
<evidence type="ECO:0000256" key="5">
    <source>
        <dbReference type="ARBA" id="ARBA00023015"/>
    </source>
</evidence>
<dbReference type="GO" id="GO:0045944">
    <property type="term" value="P:positive regulation of transcription by RNA polymerase II"/>
    <property type="evidence" value="ECO:0007669"/>
    <property type="project" value="TreeGrafter"/>
</dbReference>
<dbReference type="RefSeq" id="XP_008291293.1">
    <property type="nucleotide sequence ID" value="XM_008293071.1"/>
</dbReference>
<keyword evidence="2" id="KW-0479">Metal-binding</keyword>
<dbReference type="SMART" id="SM00401">
    <property type="entry name" value="ZnF_GATA"/>
    <property type="match status" value="1"/>
</dbReference>
<proteinExistence type="predicted"/>
<dbReference type="CDD" id="cd00202">
    <property type="entry name" value="ZnF_GATA"/>
    <property type="match status" value="1"/>
</dbReference>
<evidence type="ECO:0000256" key="4">
    <source>
        <dbReference type="ARBA" id="ARBA00022833"/>
    </source>
</evidence>
<dbReference type="GeneID" id="103365597"/>
<dbReference type="GO" id="GO:0004672">
    <property type="term" value="F:protein kinase activity"/>
    <property type="evidence" value="ECO:0007669"/>
    <property type="project" value="InterPro"/>
</dbReference>
<reference evidence="13" key="1">
    <citation type="submission" date="2025-08" db="UniProtKB">
        <authorList>
            <consortium name="RefSeq"/>
        </authorList>
    </citation>
    <scope>IDENTIFICATION</scope>
</reference>
<dbReference type="AlphaFoldDB" id="A0A9Y4KIC3"/>
<dbReference type="GO" id="GO:0008270">
    <property type="term" value="F:zinc ion binding"/>
    <property type="evidence" value="ECO:0007669"/>
    <property type="project" value="UniProtKB-KW"/>
</dbReference>
<dbReference type="InterPro" id="IPR011009">
    <property type="entry name" value="Kinase-like_dom_sf"/>
</dbReference>
<dbReference type="PROSITE" id="PS00344">
    <property type="entry name" value="GATA_ZN_FINGER_1"/>
    <property type="match status" value="1"/>
</dbReference>
<comment type="subcellular location">
    <subcellularLocation>
        <location evidence="1">Nucleus</location>
    </subcellularLocation>
</comment>
<dbReference type="SUPFAM" id="SSF57716">
    <property type="entry name" value="Glucocorticoid receptor-like (DNA-binding domain)"/>
    <property type="match status" value="1"/>
</dbReference>
<evidence type="ECO:0000256" key="8">
    <source>
        <dbReference type="ARBA" id="ARBA00023163"/>
    </source>
</evidence>
<keyword evidence="12" id="KW-1185">Reference proteome</keyword>
<dbReference type="InterPro" id="IPR000719">
    <property type="entry name" value="Prot_kinase_dom"/>
</dbReference>
<keyword evidence="4" id="KW-0862">Zinc</keyword>
<dbReference type="InterPro" id="IPR013088">
    <property type="entry name" value="Znf_NHR/GATA"/>
</dbReference>
<dbReference type="Proteomes" id="UP000694891">
    <property type="component" value="Unplaced"/>
</dbReference>
<evidence type="ECO:0000313" key="13">
    <source>
        <dbReference type="RefSeq" id="XP_008291293.1"/>
    </source>
</evidence>
<dbReference type="GO" id="GO:0005524">
    <property type="term" value="F:ATP binding"/>
    <property type="evidence" value="ECO:0007669"/>
    <property type="project" value="InterPro"/>
</dbReference>
<dbReference type="GO" id="GO:0000978">
    <property type="term" value="F:RNA polymerase II cis-regulatory region sequence-specific DNA binding"/>
    <property type="evidence" value="ECO:0007669"/>
    <property type="project" value="TreeGrafter"/>
</dbReference>
<keyword evidence="8" id="KW-0804">Transcription</keyword>